<organism evidence="2 3">
    <name type="scientific">Chenggangzhangella methanolivorans</name>
    <dbReference type="NCBI Taxonomy" id="1437009"/>
    <lineage>
        <taxon>Bacteria</taxon>
        <taxon>Pseudomonadati</taxon>
        <taxon>Pseudomonadota</taxon>
        <taxon>Alphaproteobacteria</taxon>
        <taxon>Hyphomicrobiales</taxon>
        <taxon>Methylopilaceae</taxon>
        <taxon>Chenggangzhangella</taxon>
    </lineage>
</organism>
<keyword evidence="3" id="KW-1185">Reference proteome</keyword>
<dbReference type="Proteomes" id="UP000825701">
    <property type="component" value="Chromosome"/>
</dbReference>
<proteinExistence type="inferred from homology"/>
<dbReference type="NCBIfam" id="TIGR00149">
    <property type="entry name" value="TIGR00149_YjbQ"/>
    <property type="match status" value="1"/>
</dbReference>
<gene>
    <name evidence="2" type="ORF">K6K41_11065</name>
</gene>
<dbReference type="EMBL" id="CP081869">
    <property type="protein sequence ID" value="QZO01839.1"/>
    <property type="molecule type" value="Genomic_DNA"/>
</dbReference>
<evidence type="ECO:0000313" key="3">
    <source>
        <dbReference type="Proteomes" id="UP000825701"/>
    </source>
</evidence>
<dbReference type="KEGG" id="cmet:K6K41_11065"/>
<name>A0A9E6RE97_9HYPH</name>
<comment type="similarity">
    <text evidence="1">Belongs to the UPF0047 family.</text>
</comment>
<dbReference type="InterPro" id="IPR001602">
    <property type="entry name" value="UPF0047_YjbQ-like"/>
</dbReference>
<dbReference type="PANTHER" id="PTHR30615:SF8">
    <property type="entry name" value="UPF0047 PROTEIN C4A8.02C"/>
    <property type="match status" value="1"/>
</dbReference>
<dbReference type="InterPro" id="IPR035917">
    <property type="entry name" value="YjbQ-like_sf"/>
</dbReference>
<evidence type="ECO:0000313" key="2">
    <source>
        <dbReference type="EMBL" id="QZO01839.1"/>
    </source>
</evidence>
<dbReference type="AlphaFoldDB" id="A0A9E6RE97"/>
<evidence type="ECO:0000256" key="1">
    <source>
        <dbReference type="ARBA" id="ARBA00005534"/>
    </source>
</evidence>
<dbReference type="PIRSF" id="PIRSF004681">
    <property type="entry name" value="UCP004681"/>
    <property type="match status" value="1"/>
</dbReference>
<dbReference type="RefSeq" id="WP_261405182.1">
    <property type="nucleotide sequence ID" value="NZ_CP081869.1"/>
</dbReference>
<accession>A0A9E6RE97</accession>
<dbReference type="SUPFAM" id="SSF111038">
    <property type="entry name" value="YjbQ-like"/>
    <property type="match status" value="1"/>
</dbReference>
<protein>
    <submittedName>
        <fullName evidence="2">Secondary thiamine-phosphate synthase enzyme YjbQ</fullName>
    </submittedName>
</protein>
<dbReference type="PROSITE" id="PS01314">
    <property type="entry name" value="UPF0047"/>
    <property type="match status" value="1"/>
</dbReference>
<dbReference type="PANTHER" id="PTHR30615">
    <property type="entry name" value="UNCHARACTERIZED PROTEIN YJBQ-RELATED"/>
    <property type="match status" value="1"/>
</dbReference>
<reference evidence="2" key="1">
    <citation type="submission" date="2021-08" db="EMBL/GenBank/DDBJ databases">
        <authorList>
            <person name="Zhang H."/>
            <person name="Xu M."/>
            <person name="Yu Z."/>
            <person name="Yang L."/>
            <person name="Cai Y."/>
        </authorList>
    </citation>
    <scope>NUCLEOTIDE SEQUENCE</scope>
    <source>
        <strain evidence="2">CHL1</strain>
    </source>
</reference>
<sequence length="160" mass="16963">MANPLLRDADLSLVSAGPADHQAIARFSVGTRGPGLVDVTGAVAQALREGKAGDGLATLFVRHTSASLTIQENASPEVLDDLVDALDRLAPRDAGWRHGIEGPDDMPAHVKTMLTGVSLSIPVIGGRLALGTWQAVYLLEHRDRPHAREIVVHFSGRKAV</sequence>
<dbReference type="Pfam" id="PF01894">
    <property type="entry name" value="YjbQ"/>
    <property type="match status" value="1"/>
</dbReference>
<dbReference type="Gene3D" id="2.60.120.460">
    <property type="entry name" value="YjbQ-like"/>
    <property type="match status" value="1"/>
</dbReference>